<dbReference type="Pfam" id="PF00892">
    <property type="entry name" value="EamA"/>
    <property type="match status" value="2"/>
</dbReference>
<evidence type="ECO:0000256" key="1">
    <source>
        <dbReference type="ARBA" id="ARBA00007362"/>
    </source>
</evidence>
<feature type="transmembrane region" description="Helical" evidence="2">
    <location>
        <begin position="131"/>
        <end position="150"/>
    </location>
</feature>
<dbReference type="EMBL" id="JYGE01000005">
    <property type="protein sequence ID" value="PSJ31234.1"/>
    <property type="molecule type" value="Genomic_DNA"/>
</dbReference>
<gene>
    <name evidence="4" type="ORF">UF10_06240</name>
</gene>
<proteinExistence type="inferred from homology"/>
<feature type="transmembrane region" description="Helical" evidence="2">
    <location>
        <begin position="279"/>
        <end position="298"/>
    </location>
</feature>
<feature type="transmembrane region" description="Helical" evidence="2">
    <location>
        <begin position="254"/>
        <end position="273"/>
    </location>
</feature>
<dbReference type="InterPro" id="IPR000620">
    <property type="entry name" value="EamA_dom"/>
</dbReference>
<evidence type="ECO:0000313" key="5">
    <source>
        <dbReference type="Proteomes" id="UP000241434"/>
    </source>
</evidence>
<evidence type="ECO:0000256" key="2">
    <source>
        <dbReference type="SAM" id="Phobius"/>
    </source>
</evidence>
<dbReference type="Proteomes" id="UP000241434">
    <property type="component" value="Unassembled WGS sequence"/>
</dbReference>
<keyword evidence="2" id="KW-0472">Membrane</keyword>
<dbReference type="InterPro" id="IPR037185">
    <property type="entry name" value="EmrE-like"/>
</dbReference>
<evidence type="ECO:0000259" key="3">
    <source>
        <dbReference type="Pfam" id="PF00892"/>
    </source>
</evidence>
<feature type="transmembrane region" description="Helical" evidence="2">
    <location>
        <begin position="12"/>
        <end position="30"/>
    </location>
</feature>
<dbReference type="SUPFAM" id="SSF103481">
    <property type="entry name" value="Multidrug resistance efflux transporter EmrE"/>
    <property type="match status" value="2"/>
</dbReference>
<sequence>MSEAEKKKRGVWMMIFATLFWGFMGISNRYLNEVNFQPIDIAFTRSIIGAILTTIFLLITNRSAFKVTFKGFMFCALYGIINYSIGISLYSLSVERIPIGVATVLMFSNPIWVTLLNYIFFKEKISFKKMIVILTCIFGCMCIIDIFSTGGQNLDLIGITAGVLDGVTFALQIVMPRFVEKTISKDSILLYGFWSSAICLIFFADIPRLASGIINSPNPLFYFGNVLSIGVLSTFVANTFYVNSTKYIGTSLPSMMVALEPTFATVLAFFIFGESMKPIQILGTLIVIGSVMALELNFEKIMNRLKGGSFAQ</sequence>
<reference evidence="4" key="1">
    <citation type="thesis" date="2015" institute="Rutgers" country="The State University of New Jersey, 14 College Farm Rd., New Brunswick, NJ, USA">
        <title>Ammonia toxicity in bacteria and its implications for treatment of and resource recovery from highly nitrogenous organic wastes.</title>
        <authorList>
            <person name="Luther A.K."/>
        </authorList>
    </citation>
    <scope>NUCLEOTIDE SEQUENCE</scope>
    <source>
        <strain evidence="4">RT-10B</strain>
    </source>
</reference>
<dbReference type="GO" id="GO:0016020">
    <property type="term" value="C:membrane"/>
    <property type="evidence" value="ECO:0007669"/>
    <property type="project" value="InterPro"/>
</dbReference>
<dbReference type="Gene3D" id="1.10.3730.20">
    <property type="match status" value="2"/>
</dbReference>
<comment type="similarity">
    <text evidence="1">Belongs to the EamA transporter family.</text>
</comment>
<comment type="caution">
    <text evidence="4">The sequence shown here is derived from an EMBL/GenBank/DDBJ whole genome shotgun (WGS) entry which is preliminary data.</text>
</comment>
<dbReference type="AlphaFoldDB" id="A0A2P7PZT5"/>
<dbReference type="PANTHER" id="PTHR22911:SF133">
    <property type="entry name" value="MEMBRANE PROTEIN"/>
    <property type="match status" value="1"/>
</dbReference>
<feature type="domain" description="EamA" evidence="3">
    <location>
        <begin position="9"/>
        <end position="143"/>
    </location>
</feature>
<name>A0A2P7PZT5_9FIRM</name>
<organism evidence="4 5">
    <name type="scientific">Peptostreptococcus russellii</name>
    <dbReference type="NCBI Taxonomy" id="215200"/>
    <lineage>
        <taxon>Bacteria</taxon>
        <taxon>Bacillati</taxon>
        <taxon>Bacillota</taxon>
        <taxon>Clostridia</taxon>
        <taxon>Peptostreptococcales</taxon>
        <taxon>Peptostreptococcaceae</taxon>
        <taxon>Peptostreptococcus</taxon>
    </lineage>
</organism>
<feature type="transmembrane region" description="Helical" evidence="2">
    <location>
        <begin position="71"/>
        <end position="91"/>
    </location>
</feature>
<dbReference type="OrthoDB" id="6707571at2"/>
<keyword evidence="2" id="KW-1133">Transmembrane helix</keyword>
<feature type="transmembrane region" description="Helical" evidence="2">
    <location>
        <begin position="97"/>
        <end position="119"/>
    </location>
</feature>
<feature type="transmembrane region" description="Helical" evidence="2">
    <location>
        <begin position="42"/>
        <end position="59"/>
    </location>
</feature>
<feature type="domain" description="EamA" evidence="3">
    <location>
        <begin position="157"/>
        <end position="292"/>
    </location>
</feature>
<dbReference type="PANTHER" id="PTHR22911">
    <property type="entry name" value="ACYL-MALONYL CONDENSING ENZYME-RELATED"/>
    <property type="match status" value="1"/>
</dbReference>
<evidence type="ECO:0000313" key="4">
    <source>
        <dbReference type="EMBL" id="PSJ31234.1"/>
    </source>
</evidence>
<feature type="transmembrane region" description="Helical" evidence="2">
    <location>
        <begin position="222"/>
        <end position="242"/>
    </location>
</feature>
<keyword evidence="2" id="KW-0812">Transmembrane</keyword>
<dbReference type="RefSeq" id="WP_106776972.1">
    <property type="nucleotide sequence ID" value="NZ_JYGE01000005.1"/>
</dbReference>
<feature type="transmembrane region" description="Helical" evidence="2">
    <location>
        <begin position="188"/>
        <end position="210"/>
    </location>
</feature>
<keyword evidence="5" id="KW-1185">Reference proteome</keyword>
<feature type="transmembrane region" description="Helical" evidence="2">
    <location>
        <begin position="156"/>
        <end position="176"/>
    </location>
</feature>
<protein>
    <submittedName>
        <fullName evidence="4">Membrane protein</fullName>
    </submittedName>
</protein>
<accession>A0A2P7PZT5</accession>